<dbReference type="InterPro" id="IPR056884">
    <property type="entry name" value="NPHP3-like_N"/>
</dbReference>
<evidence type="ECO:0000256" key="1">
    <source>
        <dbReference type="ARBA" id="ARBA00022737"/>
    </source>
</evidence>
<evidence type="ECO:0000259" key="4">
    <source>
        <dbReference type="Pfam" id="PF24883"/>
    </source>
</evidence>
<dbReference type="SUPFAM" id="SSF48403">
    <property type="entry name" value="Ankyrin repeat"/>
    <property type="match status" value="3"/>
</dbReference>
<gene>
    <name evidence="5" type="ORF">FBEOM_4002</name>
</gene>
<evidence type="ECO:0000256" key="3">
    <source>
        <dbReference type="PROSITE-ProRule" id="PRU00023"/>
    </source>
</evidence>
<evidence type="ECO:0000313" key="6">
    <source>
        <dbReference type="Proteomes" id="UP000730481"/>
    </source>
</evidence>
<dbReference type="PANTHER" id="PTHR24198">
    <property type="entry name" value="ANKYRIN REPEAT AND PROTEIN KINASE DOMAIN-CONTAINING PROTEIN"/>
    <property type="match status" value="1"/>
</dbReference>
<evidence type="ECO:0000313" key="5">
    <source>
        <dbReference type="EMBL" id="KAF4342071.1"/>
    </source>
</evidence>
<dbReference type="Gene3D" id="1.25.40.20">
    <property type="entry name" value="Ankyrin repeat-containing domain"/>
    <property type="match status" value="6"/>
</dbReference>
<feature type="domain" description="Nephrocystin 3-like N-terminal" evidence="4">
    <location>
        <begin position="203"/>
        <end position="355"/>
    </location>
</feature>
<feature type="repeat" description="ANK" evidence="3">
    <location>
        <begin position="1403"/>
        <end position="1435"/>
    </location>
</feature>
<dbReference type="Pfam" id="PF12796">
    <property type="entry name" value="Ank_2"/>
    <property type="match status" value="5"/>
</dbReference>
<reference evidence="5" key="2">
    <citation type="submission" date="2020-02" db="EMBL/GenBank/DDBJ databases">
        <title>Identification and distribution of gene clusters putatively required for synthesis of sphingolipid metabolism inhibitors in phylogenetically diverse species of the filamentous fungus Fusarium.</title>
        <authorList>
            <person name="Kim H.-S."/>
            <person name="Busman M."/>
            <person name="Brown D.W."/>
            <person name="Divon H."/>
            <person name="Uhlig S."/>
            <person name="Proctor R.H."/>
        </authorList>
    </citation>
    <scope>NUCLEOTIDE SEQUENCE</scope>
    <source>
        <strain evidence="5">NRRL 25174</strain>
    </source>
</reference>
<feature type="repeat" description="ANK" evidence="3">
    <location>
        <begin position="1751"/>
        <end position="1783"/>
    </location>
</feature>
<accession>A0A9P5DYM6</accession>
<feature type="repeat" description="ANK" evidence="3">
    <location>
        <begin position="1544"/>
        <end position="1576"/>
    </location>
</feature>
<keyword evidence="2 3" id="KW-0040">ANK repeat</keyword>
<evidence type="ECO:0000256" key="2">
    <source>
        <dbReference type="ARBA" id="ARBA00023043"/>
    </source>
</evidence>
<dbReference type="PROSITE" id="PS50297">
    <property type="entry name" value="ANK_REP_REGION"/>
    <property type="match status" value="4"/>
</dbReference>
<dbReference type="PANTHER" id="PTHR24198:SF194">
    <property type="entry name" value="INVERSIN-A"/>
    <property type="match status" value="1"/>
</dbReference>
<dbReference type="OrthoDB" id="194358at2759"/>
<dbReference type="EMBL" id="PVQB02000163">
    <property type="protein sequence ID" value="KAF4342071.1"/>
    <property type="molecule type" value="Genomic_DNA"/>
</dbReference>
<keyword evidence="6" id="KW-1185">Reference proteome</keyword>
<dbReference type="InterPro" id="IPR027417">
    <property type="entry name" value="P-loop_NTPase"/>
</dbReference>
<dbReference type="SMART" id="SM00248">
    <property type="entry name" value="ANK"/>
    <property type="match status" value="21"/>
</dbReference>
<reference evidence="5" key="1">
    <citation type="journal article" date="2017" name="Mycologia">
        <title>Fusarium algeriense, sp. nov., a novel toxigenic crown rot pathogen of durum wheat from Algeria is nested in the Fusarium burgessii species complex.</title>
        <authorList>
            <person name="Laraba I."/>
            <person name="Keddad A."/>
            <person name="Boureghda H."/>
            <person name="Abdallah N."/>
            <person name="Vaughan M.M."/>
            <person name="Proctor R.H."/>
            <person name="Busman M."/>
            <person name="O'Donnell K."/>
        </authorList>
    </citation>
    <scope>NUCLEOTIDE SEQUENCE</scope>
    <source>
        <strain evidence="5">NRRL 25174</strain>
    </source>
</reference>
<dbReference type="Proteomes" id="UP000730481">
    <property type="component" value="Unassembled WGS sequence"/>
</dbReference>
<dbReference type="InterPro" id="IPR002110">
    <property type="entry name" value="Ankyrin_rpt"/>
</dbReference>
<protein>
    <recommendedName>
        <fullName evidence="4">Nephrocystin 3-like N-terminal domain-containing protein</fullName>
    </recommendedName>
</protein>
<organism evidence="5 6">
    <name type="scientific">Fusarium beomiforme</name>
    <dbReference type="NCBI Taxonomy" id="44412"/>
    <lineage>
        <taxon>Eukaryota</taxon>
        <taxon>Fungi</taxon>
        <taxon>Dikarya</taxon>
        <taxon>Ascomycota</taxon>
        <taxon>Pezizomycotina</taxon>
        <taxon>Sordariomycetes</taxon>
        <taxon>Hypocreomycetidae</taxon>
        <taxon>Hypocreales</taxon>
        <taxon>Nectriaceae</taxon>
        <taxon>Fusarium</taxon>
        <taxon>Fusarium burgessii species complex</taxon>
    </lineage>
</organism>
<keyword evidence="1" id="KW-0677">Repeat</keyword>
<sequence>MAEAIGLAASIAGLVQLTGSVFIKVTKFCKEAKDAPSKAQELATQARELAGIFENMRLLVSALEERDSNSALKPQHLESCQKTLTEINSKLDKAQSDFAAGKSAKRFARRLKWPLSLQETKDLVADLANHRANLHLALSADSMDALMKILSKQDEIHNMIERKLSFETRVELNKRRKDVMNFFLRVKPQDYLDVSRELRHKATGSWLTRDDSTFTSWKNGSNSKLWLSGIPGSGKTVLCGLVIETVLEQSDDKTAVCFAFCDYKNPDSCLPENILAALAVQLGLQGEEAFDLLEEYFDMLHPDDNLPTQPRLDDLIELIGCMSEVYEKVFVIVDGLDECGDQVARMTRSLKAVVDGSGTVSSALFSRKEEEIREQLADPFEHIEVSAHIKDLEDYTLAEVSRLHGAQGMFRWVACQIDHICNLPNNKARRKALTELPPTLNETYDRVLQRVMQSPPETQSCIRKFLQWTALGTPKMDIASLCEAVSFQEDMDDFEADDVIEPEVISRNCGCLIRKSLDKNYFEFAHFTVLEYLEKTEIGSFRYSEEDAYRSFLQISLSFLLLRCFDRVPTIVDTIEDRYAKERDLKHPFYKIALFVPVGLQRNPSAYPLHLKVMEEEPVIDLLKYLFSREKSGNFRAWAHALLSGGGTKLSIMHELSNGPLHLAVFLLVPKLCQYLIDNGANVNEVRVDLTPLAMAISIMKDGYHDKQLSDPMFIQCYTEIFKVLLDNGADTAFVTGGWNEIYAKTHSIAEDASCMAQAIGSLDGSYLLQLVRASSGVPEDAVTAFSNFEWKDESDDLVLEAILRLAVGEDACPQWKPLAALALSFSRARGLTLPTIPVNSMAYSYNDPEYRKALEVASRYGLVEELSTLLSDPRFPAVVVKPVDFELLSAAARSTTANSGKIAELLLGSGIDPNLSDSTGKNCLHLSCESKNTEVASIFLRRGVSPGCRDRTGRNSWHTACYNGREKIISLLQKEDKNAFEHLAVLDQAGRTPFSASIHNGHAKAALALLETCPSEAKYFQSKTPIVQEAASTGSLELFTALREKGVVDLDAFKPESTPMHWLSASCTPEFAQYLAKFYDPFYASASGKYPFQIFLERWLAHNDCLELDMTIPLDPDLLKTLIPKDHEFSKTGKVSHAWELDYAGDHFCSISIANLLSEVAESSKIVASLQNIDDSYHLFYLALSRDCPEVLVELIGLGVDIQRRVPESMAEKSPTSLFEMACEEADLETFEAMLDTIPSRNINDIGPTGQNPLELVVKGSSPEKPALIKALSKKGLVASTTDPETPLIVEAAKEDDFEVIKCLADIGHDIFALDSLGWGIAHWAVLDSNLEILKWVVSMSSHPSQWQVLTGMVWPILGEAEPYKEMTDYGATLLHLSADKSDFLSYFLDNHFYDVNITTDYGRTTLHIAAGRGSVVCCQILIDHKINLSVKDQHGKLAVDYALEAGFNDLASLPLEPGSPLPQGRVPAPGDMISGLTSNEGLEVARRRGFEAAILNGNLEQYPSADHNCNEWKGELNSALGGDSPDAFNASLLNHPNTFYSSMRTPLHIAAAGGNTEVIKFLIHEGADIEALDGNRDTPLMVAAWYNHTSAVKELLSCGAFVEGRNKFGNTAMSLAVHLGHLDTVKLLAEECPSSLQYRSMDGSNLLYNASQEESSLEIFKYLLSKGLDIHCKNDGGTSMLYFAMLREKYMEYLSPSRLRDELLISHLRNPDNILTSAIFSSTAIRIKRLYKALAPDDARILLDTRENYNGTPLCLAVSRGDADMVGLFLDLGANIEKVGSWFGTPFMCAISSGNLQMVKLLVRRGAKLEYADDKGGIMSGLEKSLPYPKITQWLLVERFRDQNRLESSAFNDECILKPWSGGGQYVAILQGSHRRRWEESSLDYCIRLAGLKRFMRGKVSFRAFV</sequence>
<feature type="repeat" description="ANK" evidence="3">
    <location>
        <begin position="920"/>
        <end position="952"/>
    </location>
</feature>
<comment type="caution">
    <text evidence="5">The sequence shown here is derived from an EMBL/GenBank/DDBJ whole genome shotgun (WGS) entry which is preliminary data.</text>
</comment>
<dbReference type="Pfam" id="PF24883">
    <property type="entry name" value="NPHP3_N"/>
    <property type="match status" value="1"/>
</dbReference>
<feature type="repeat" description="ANK" evidence="3">
    <location>
        <begin position="1787"/>
        <end position="1816"/>
    </location>
</feature>
<proteinExistence type="predicted"/>
<dbReference type="InterPro" id="IPR036770">
    <property type="entry name" value="Ankyrin_rpt-contain_sf"/>
</dbReference>
<name>A0A9P5DYM6_9HYPO</name>
<dbReference type="Gene3D" id="3.40.50.300">
    <property type="entry name" value="P-loop containing nucleotide triphosphate hydrolases"/>
    <property type="match status" value="1"/>
</dbReference>
<feature type="repeat" description="ANK" evidence="3">
    <location>
        <begin position="1577"/>
        <end position="1609"/>
    </location>
</feature>
<dbReference type="PROSITE" id="PS50088">
    <property type="entry name" value="ANK_REPEAT"/>
    <property type="match status" value="6"/>
</dbReference>